<protein>
    <submittedName>
        <fullName evidence="1">Uncharacterized protein</fullName>
    </submittedName>
</protein>
<name>X1W138_9ZZZZ</name>
<reference evidence="1" key="1">
    <citation type="journal article" date="2014" name="Front. Microbiol.">
        <title>High frequency of phylogenetically diverse reductive dehalogenase-homologous genes in deep subseafloor sedimentary metagenomes.</title>
        <authorList>
            <person name="Kawai M."/>
            <person name="Futagami T."/>
            <person name="Toyoda A."/>
            <person name="Takaki Y."/>
            <person name="Nishi S."/>
            <person name="Hori S."/>
            <person name="Arai W."/>
            <person name="Tsubouchi T."/>
            <person name="Morono Y."/>
            <person name="Uchiyama I."/>
            <person name="Ito T."/>
            <person name="Fujiyama A."/>
            <person name="Inagaki F."/>
            <person name="Takami H."/>
        </authorList>
    </citation>
    <scope>NUCLEOTIDE SEQUENCE</scope>
    <source>
        <strain evidence="1">Expedition CK06-06</strain>
    </source>
</reference>
<feature type="non-terminal residue" evidence="1">
    <location>
        <position position="1"/>
    </location>
</feature>
<evidence type="ECO:0000313" key="1">
    <source>
        <dbReference type="EMBL" id="GAJ21280.1"/>
    </source>
</evidence>
<dbReference type="EMBL" id="BARW01035559">
    <property type="protein sequence ID" value="GAJ21280.1"/>
    <property type="molecule type" value="Genomic_DNA"/>
</dbReference>
<accession>X1W138</accession>
<comment type="caution">
    <text evidence="1">The sequence shown here is derived from an EMBL/GenBank/DDBJ whole genome shotgun (WGS) entry which is preliminary data.</text>
</comment>
<dbReference type="AlphaFoldDB" id="X1W138"/>
<proteinExistence type="predicted"/>
<organism evidence="1">
    <name type="scientific">marine sediment metagenome</name>
    <dbReference type="NCBI Taxonomy" id="412755"/>
    <lineage>
        <taxon>unclassified sequences</taxon>
        <taxon>metagenomes</taxon>
        <taxon>ecological metagenomes</taxon>
    </lineage>
</organism>
<sequence length="82" mass="8918">LVISTPQEIAGFSGLDVIEFKGPNVVIGLSGLKRRHDANVDVITRVGPFTEIESETINLICGKGIRIKNYEGISNLLKVLKL</sequence>
<gene>
    <name evidence="1" type="ORF">S12H4_55435</name>
</gene>